<accession>A0A1J9R546</accession>
<evidence type="ECO:0000313" key="2">
    <source>
        <dbReference type="EMBL" id="OJD35720.1"/>
    </source>
</evidence>
<evidence type="ECO:0000313" key="3">
    <source>
        <dbReference type="Proteomes" id="UP000183809"/>
    </source>
</evidence>
<feature type="region of interest" description="Disordered" evidence="1">
    <location>
        <begin position="1"/>
        <end position="30"/>
    </location>
</feature>
<evidence type="ECO:0000256" key="1">
    <source>
        <dbReference type="SAM" id="MobiDB-lite"/>
    </source>
</evidence>
<proteinExistence type="predicted"/>
<dbReference type="GeneID" id="31011543"/>
<dbReference type="AlphaFoldDB" id="A0A1J9R546"/>
<reference evidence="2 3" key="1">
    <citation type="submission" date="2016-10" db="EMBL/GenBank/DDBJ databases">
        <title>Proteomics and genomics reveal pathogen-plant mechanisms compatible with a hemibiotrophic lifestyle of Diplodia corticola.</title>
        <authorList>
            <person name="Fernandes I."/>
            <person name="De Jonge R."/>
            <person name="Van De Peer Y."/>
            <person name="Devreese B."/>
            <person name="Alves A."/>
            <person name="Esteves A.C."/>
        </authorList>
    </citation>
    <scope>NUCLEOTIDE SEQUENCE [LARGE SCALE GENOMIC DNA]</scope>
    <source>
        <strain evidence="2 3">CBS 112549</strain>
    </source>
</reference>
<dbReference type="EMBL" id="MNUE01000015">
    <property type="protein sequence ID" value="OJD35720.1"/>
    <property type="molecule type" value="Genomic_DNA"/>
</dbReference>
<gene>
    <name evidence="2" type="ORF">BKCO1_1500028</name>
</gene>
<sequence>MGVREHSTGVSAWLPANKGPRRTAQVNKASRSWRERELELELEQLELLTAKAAAAWQPAMPGEDEPSPIGLSLAALALAVMPSSPGRVAACETAGLELRALGLPAAAERGGPVLGTPAISLLQ</sequence>
<dbReference type="Proteomes" id="UP000183809">
    <property type="component" value="Unassembled WGS sequence"/>
</dbReference>
<organism evidence="2 3">
    <name type="scientific">Diplodia corticola</name>
    <dbReference type="NCBI Taxonomy" id="236234"/>
    <lineage>
        <taxon>Eukaryota</taxon>
        <taxon>Fungi</taxon>
        <taxon>Dikarya</taxon>
        <taxon>Ascomycota</taxon>
        <taxon>Pezizomycotina</taxon>
        <taxon>Dothideomycetes</taxon>
        <taxon>Dothideomycetes incertae sedis</taxon>
        <taxon>Botryosphaeriales</taxon>
        <taxon>Botryosphaeriaceae</taxon>
        <taxon>Diplodia</taxon>
    </lineage>
</organism>
<comment type="caution">
    <text evidence="2">The sequence shown here is derived from an EMBL/GenBank/DDBJ whole genome shotgun (WGS) entry which is preliminary data.</text>
</comment>
<protein>
    <submittedName>
        <fullName evidence="2">Uncharacterized protein</fullName>
    </submittedName>
</protein>
<dbReference type="RefSeq" id="XP_020131980.1">
    <property type="nucleotide sequence ID" value="XM_020271284.1"/>
</dbReference>
<name>A0A1J9R546_9PEZI</name>
<keyword evidence="3" id="KW-1185">Reference proteome</keyword>